<keyword evidence="4 5" id="KW-0472">Membrane</keyword>
<evidence type="ECO:0000256" key="1">
    <source>
        <dbReference type="ARBA" id="ARBA00004141"/>
    </source>
</evidence>
<evidence type="ECO:0000256" key="2">
    <source>
        <dbReference type="ARBA" id="ARBA00022692"/>
    </source>
</evidence>
<reference evidence="6" key="1">
    <citation type="journal article" date="2021" name="Nat. Commun.">
        <title>Genetic determinants of endophytism in the Arabidopsis root mycobiome.</title>
        <authorList>
            <person name="Mesny F."/>
            <person name="Miyauchi S."/>
            <person name="Thiergart T."/>
            <person name="Pickel B."/>
            <person name="Atanasova L."/>
            <person name="Karlsson M."/>
            <person name="Huettel B."/>
            <person name="Barry K.W."/>
            <person name="Haridas S."/>
            <person name="Chen C."/>
            <person name="Bauer D."/>
            <person name="Andreopoulos W."/>
            <person name="Pangilinan J."/>
            <person name="LaButti K."/>
            <person name="Riley R."/>
            <person name="Lipzen A."/>
            <person name="Clum A."/>
            <person name="Drula E."/>
            <person name="Henrissat B."/>
            <person name="Kohler A."/>
            <person name="Grigoriev I.V."/>
            <person name="Martin F.M."/>
            <person name="Hacquard S."/>
        </authorList>
    </citation>
    <scope>NUCLEOTIDE SEQUENCE</scope>
    <source>
        <strain evidence="6">MPI-SDFR-AT-0117</strain>
    </source>
</reference>
<dbReference type="SUPFAM" id="SSF103473">
    <property type="entry name" value="MFS general substrate transporter"/>
    <property type="match status" value="1"/>
</dbReference>
<evidence type="ECO:0000313" key="6">
    <source>
        <dbReference type="EMBL" id="KAH6677944.1"/>
    </source>
</evidence>
<evidence type="ECO:0000256" key="4">
    <source>
        <dbReference type="ARBA" id="ARBA00023136"/>
    </source>
</evidence>
<dbReference type="EMBL" id="JAGSXJ010000022">
    <property type="protein sequence ID" value="KAH6677944.1"/>
    <property type="molecule type" value="Genomic_DNA"/>
</dbReference>
<accession>A0A9P8V5Z7</accession>
<protein>
    <submittedName>
        <fullName evidence="6">Major facilitator superfamily domain-containing protein</fullName>
    </submittedName>
</protein>
<evidence type="ECO:0000256" key="5">
    <source>
        <dbReference type="SAM" id="Phobius"/>
    </source>
</evidence>
<dbReference type="InterPro" id="IPR011701">
    <property type="entry name" value="MFS"/>
</dbReference>
<dbReference type="PANTHER" id="PTHR23507:SF40">
    <property type="entry name" value="TETRACYCLINE-EFFLUX TRANSPORTER"/>
    <property type="match status" value="1"/>
</dbReference>
<sequence length="590" mass="63236">MPAAKYPGGSAVTTASVVEETEATPFLEPREHTVPGAARKDSWVGDAEFALLPWWRRPSVYWLLGPFFLFTLAFGGCLVPKLNLIVDLVCRKRFADQTLVDPTFTYAPVNLGADNPQCFIPEVKKSVSMFTMALSLITGILSAVAAPRLGHLSDRYGRTKLLALASCGGCASELIFILCAKFPDVFHYNWLLLAATCDGLTGSFTAGQILSNSYTSDCTPPSRRAINFGRVHACLFMGLAVGPLLAAYLVALTGSLLSVFYVTLGCHLFFVTFVGLVVPESLSRERQAIAQKAHDEVRAAAAVHAAALRADAAPSSEPSWFNTHIASVWTEAGIAVSHANVFAPLKALWPTQPGSSPALRRNLVSFAIVDTILLGAGFSVGTVLLLYCESENTWNWKTPESSRFISAVSFVRVFVLLMLLPAINYFFRTRPAARRARETGRPAADPNAGADTLDISLIRVALLSDLIGSLGYLLARREGVFVASGLLTAVGGLGSATIQSAATKHVPPEQVGKLLGAVGLLQALSRVVGPIAFNSLYYATVGVFDQAIFALLVGLFSVAVVTTLFIRPHIYLKDAAAGESEEEPLIRRAD</sequence>
<evidence type="ECO:0000313" key="7">
    <source>
        <dbReference type="Proteomes" id="UP000770015"/>
    </source>
</evidence>
<dbReference type="Gene3D" id="1.20.1250.20">
    <property type="entry name" value="MFS general substrate transporter like domains"/>
    <property type="match status" value="1"/>
</dbReference>
<name>A0A9P8V5Z7_9PEZI</name>
<feature type="transmembrane region" description="Helical" evidence="5">
    <location>
        <begin position="257"/>
        <end position="278"/>
    </location>
</feature>
<feature type="transmembrane region" description="Helical" evidence="5">
    <location>
        <begin position="546"/>
        <end position="566"/>
    </location>
</feature>
<keyword evidence="7" id="KW-1185">Reference proteome</keyword>
<evidence type="ECO:0000256" key="3">
    <source>
        <dbReference type="ARBA" id="ARBA00022989"/>
    </source>
</evidence>
<organism evidence="6 7">
    <name type="scientific">Plectosphaerella plurivora</name>
    <dbReference type="NCBI Taxonomy" id="936078"/>
    <lineage>
        <taxon>Eukaryota</taxon>
        <taxon>Fungi</taxon>
        <taxon>Dikarya</taxon>
        <taxon>Ascomycota</taxon>
        <taxon>Pezizomycotina</taxon>
        <taxon>Sordariomycetes</taxon>
        <taxon>Hypocreomycetidae</taxon>
        <taxon>Glomerellales</taxon>
        <taxon>Plectosphaerellaceae</taxon>
        <taxon>Plectosphaerella</taxon>
    </lineage>
</organism>
<comment type="caution">
    <text evidence="6">The sequence shown here is derived from an EMBL/GenBank/DDBJ whole genome shotgun (WGS) entry which is preliminary data.</text>
</comment>
<feature type="transmembrane region" description="Helical" evidence="5">
    <location>
        <begin position="407"/>
        <end position="427"/>
    </location>
</feature>
<feature type="transmembrane region" description="Helical" evidence="5">
    <location>
        <begin position="363"/>
        <end position="387"/>
    </location>
</feature>
<proteinExistence type="predicted"/>
<dbReference type="GO" id="GO:0022857">
    <property type="term" value="F:transmembrane transporter activity"/>
    <property type="evidence" value="ECO:0007669"/>
    <property type="project" value="InterPro"/>
</dbReference>
<keyword evidence="2 5" id="KW-0812">Transmembrane</keyword>
<comment type="subcellular location">
    <subcellularLocation>
        <location evidence="1">Membrane</location>
        <topology evidence="1">Multi-pass membrane protein</topology>
    </subcellularLocation>
</comment>
<dbReference type="GO" id="GO:0016020">
    <property type="term" value="C:membrane"/>
    <property type="evidence" value="ECO:0007669"/>
    <property type="project" value="UniProtKB-SubCell"/>
</dbReference>
<dbReference type="Pfam" id="PF07690">
    <property type="entry name" value="MFS_1"/>
    <property type="match status" value="1"/>
</dbReference>
<dbReference type="InterPro" id="IPR036259">
    <property type="entry name" value="MFS_trans_sf"/>
</dbReference>
<keyword evidence="3 5" id="KW-1133">Transmembrane helix</keyword>
<dbReference type="PANTHER" id="PTHR23507">
    <property type="entry name" value="ZGC:174356"/>
    <property type="match status" value="1"/>
</dbReference>
<feature type="transmembrane region" description="Helical" evidence="5">
    <location>
        <begin position="60"/>
        <end position="82"/>
    </location>
</feature>
<feature type="transmembrane region" description="Helical" evidence="5">
    <location>
        <begin position="129"/>
        <end position="149"/>
    </location>
</feature>
<dbReference type="AlphaFoldDB" id="A0A9P8V5Z7"/>
<dbReference type="Proteomes" id="UP000770015">
    <property type="component" value="Unassembled WGS sequence"/>
</dbReference>
<feature type="transmembrane region" description="Helical" evidence="5">
    <location>
        <begin position="231"/>
        <end position="251"/>
    </location>
</feature>
<feature type="transmembrane region" description="Helical" evidence="5">
    <location>
        <begin position="481"/>
        <end position="502"/>
    </location>
</feature>
<dbReference type="OrthoDB" id="3026777at2759"/>
<gene>
    <name evidence="6" type="ORF">F5X68DRAFT_264083</name>
</gene>
<feature type="transmembrane region" description="Helical" evidence="5">
    <location>
        <begin position="161"/>
        <end position="183"/>
    </location>
</feature>